<dbReference type="EMBL" id="JBGBPQ010000004">
    <property type="protein sequence ID" value="KAL1525130.1"/>
    <property type="molecule type" value="Genomic_DNA"/>
</dbReference>
<evidence type="ECO:0000313" key="3">
    <source>
        <dbReference type="Proteomes" id="UP001515480"/>
    </source>
</evidence>
<feature type="region of interest" description="Disordered" evidence="1">
    <location>
        <begin position="35"/>
        <end position="68"/>
    </location>
</feature>
<reference evidence="2 3" key="1">
    <citation type="journal article" date="2024" name="Science">
        <title>Giant polyketide synthase enzymes in the biosynthesis of giant marine polyether toxins.</title>
        <authorList>
            <person name="Fallon T.R."/>
            <person name="Shende V.V."/>
            <person name="Wierzbicki I.H."/>
            <person name="Pendleton A.L."/>
            <person name="Watervoot N.F."/>
            <person name="Auber R.P."/>
            <person name="Gonzalez D.J."/>
            <person name="Wisecaver J.H."/>
            <person name="Moore B.S."/>
        </authorList>
    </citation>
    <scope>NUCLEOTIDE SEQUENCE [LARGE SCALE GENOMIC DNA]</scope>
    <source>
        <strain evidence="2 3">12B1</strain>
    </source>
</reference>
<accession>A0AB34JWS8</accession>
<name>A0AB34JWS8_PRYPA</name>
<proteinExistence type="predicted"/>
<keyword evidence="3" id="KW-1185">Reference proteome</keyword>
<gene>
    <name evidence="2" type="ORF">AB1Y20_020002</name>
</gene>
<evidence type="ECO:0000313" key="2">
    <source>
        <dbReference type="EMBL" id="KAL1525130.1"/>
    </source>
</evidence>
<comment type="caution">
    <text evidence="2">The sequence shown here is derived from an EMBL/GenBank/DDBJ whole genome shotgun (WGS) entry which is preliminary data.</text>
</comment>
<feature type="compositionally biased region" description="Low complexity" evidence="1">
    <location>
        <begin position="58"/>
        <end position="68"/>
    </location>
</feature>
<evidence type="ECO:0000256" key="1">
    <source>
        <dbReference type="SAM" id="MobiDB-lite"/>
    </source>
</evidence>
<dbReference type="AlphaFoldDB" id="A0AB34JWS8"/>
<dbReference type="Proteomes" id="UP001515480">
    <property type="component" value="Unassembled WGS sequence"/>
</dbReference>
<protein>
    <submittedName>
        <fullName evidence="2">Uncharacterized protein</fullName>
    </submittedName>
</protein>
<organism evidence="2 3">
    <name type="scientific">Prymnesium parvum</name>
    <name type="common">Toxic golden alga</name>
    <dbReference type="NCBI Taxonomy" id="97485"/>
    <lineage>
        <taxon>Eukaryota</taxon>
        <taxon>Haptista</taxon>
        <taxon>Haptophyta</taxon>
        <taxon>Prymnesiophyceae</taxon>
        <taxon>Prymnesiales</taxon>
        <taxon>Prymnesiaceae</taxon>
        <taxon>Prymnesium</taxon>
    </lineage>
</organism>
<sequence length="68" mass="7321">MLCQGGFSSVRDLNEWTGKALLDEKLALQLKGEWKPSTSGEAGWPLKNKVSTSPPCSPRSSRCSAANL</sequence>